<dbReference type="Gene3D" id="3.40.50.2300">
    <property type="match status" value="2"/>
</dbReference>
<proteinExistence type="predicted"/>
<keyword evidence="1" id="KW-0805">Transcription regulation</keyword>
<sequence>MKKITLKDIAAHFGVSVSTVSKAINDSHEISTDLKQRIQEFAKEHHYRPNHVALSLLKKSTKTIGVIVPNILNYFFTQVFYGIEQTANARGYGIISCISDESYLKECQTVDLLSSGTADGIIMSLSEDTQAKGNVEHLQDLIENQIPMVMFDRVSDDLDCDKIVVDDFEAGYKTTQHLLRTGCQKIAIITSIYNSSVGKLRVEGYKKALQENGKDFDEKRIVKVGRSDDLELLISLLIADKEIDGIIALDEMTAVDTLNILKMKGVDVPDQISIVGFTNGRLSKYVSPALSMVSQHGKYIGELAANILIDRIEYEGEMPFTTKLVKTTLIERESTRKLGTKSSKQLS</sequence>
<keyword evidence="2" id="KW-0238">DNA-binding</keyword>
<dbReference type="PANTHER" id="PTHR30146">
    <property type="entry name" value="LACI-RELATED TRANSCRIPTIONAL REPRESSOR"/>
    <property type="match status" value="1"/>
</dbReference>
<feature type="domain" description="HTH lacI-type" evidence="4">
    <location>
        <begin position="4"/>
        <end position="58"/>
    </location>
</feature>
<comment type="caution">
    <text evidence="5">The sequence shown here is derived from an EMBL/GenBank/DDBJ whole genome shotgun (WGS) entry which is preliminary data.</text>
</comment>
<dbReference type="SMART" id="SM00354">
    <property type="entry name" value="HTH_LACI"/>
    <property type="match status" value="1"/>
</dbReference>
<dbReference type="PANTHER" id="PTHR30146:SF109">
    <property type="entry name" value="HTH-TYPE TRANSCRIPTIONAL REGULATOR GALS"/>
    <property type="match status" value="1"/>
</dbReference>
<dbReference type="Pfam" id="PF13377">
    <property type="entry name" value="Peripla_BP_3"/>
    <property type="match status" value="1"/>
</dbReference>
<accession>A0ABY2WNC1</accession>
<keyword evidence="3" id="KW-0804">Transcription</keyword>
<dbReference type="SUPFAM" id="SSF47413">
    <property type="entry name" value="lambda repressor-like DNA-binding domains"/>
    <property type="match status" value="1"/>
</dbReference>
<dbReference type="EMBL" id="VCNI01000001">
    <property type="protein sequence ID" value="TMU56157.1"/>
    <property type="molecule type" value="Genomic_DNA"/>
</dbReference>
<dbReference type="CDD" id="cd01392">
    <property type="entry name" value="HTH_LacI"/>
    <property type="match status" value="1"/>
</dbReference>
<organism evidence="5 6">
    <name type="scientific">Flagellimonas algicola</name>
    <dbReference type="NCBI Taxonomy" id="2583815"/>
    <lineage>
        <taxon>Bacteria</taxon>
        <taxon>Pseudomonadati</taxon>
        <taxon>Bacteroidota</taxon>
        <taxon>Flavobacteriia</taxon>
        <taxon>Flavobacteriales</taxon>
        <taxon>Flavobacteriaceae</taxon>
        <taxon>Flagellimonas</taxon>
    </lineage>
</organism>
<name>A0ABY2WNC1_9FLAO</name>
<dbReference type="InterPro" id="IPR046335">
    <property type="entry name" value="LacI/GalR-like_sensor"/>
</dbReference>
<dbReference type="Gene3D" id="1.10.260.40">
    <property type="entry name" value="lambda repressor-like DNA-binding domains"/>
    <property type="match status" value="1"/>
</dbReference>
<keyword evidence="6" id="KW-1185">Reference proteome</keyword>
<evidence type="ECO:0000313" key="6">
    <source>
        <dbReference type="Proteomes" id="UP000751614"/>
    </source>
</evidence>
<evidence type="ECO:0000256" key="2">
    <source>
        <dbReference type="ARBA" id="ARBA00023125"/>
    </source>
</evidence>
<gene>
    <name evidence="5" type="ORF">FGG15_01055</name>
</gene>
<evidence type="ECO:0000256" key="1">
    <source>
        <dbReference type="ARBA" id="ARBA00023015"/>
    </source>
</evidence>
<dbReference type="InterPro" id="IPR010982">
    <property type="entry name" value="Lambda_DNA-bd_dom_sf"/>
</dbReference>
<dbReference type="InterPro" id="IPR028082">
    <property type="entry name" value="Peripla_BP_I"/>
</dbReference>
<dbReference type="SUPFAM" id="SSF53822">
    <property type="entry name" value="Periplasmic binding protein-like I"/>
    <property type="match status" value="1"/>
</dbReference>
<dbReference type="Proteomes" id="UP000751614">
    <property type="component" value="Unassembled WGS sequence"/>
</dbReference>
<dbReference type="InterPro" id="IPR000843">
    <property type="entry name" value="HTH_LacI"/>
</dbReference>
<protein>
    <submittedName>
        <fullName evidence="5">LacI family transcriptional regulator</fullName>
    </submittedName>
</protein>
<dbReference type="RefSeq" id="WP_138832312.1">
    <property type="nucleotide sequence ID" value="NZ_VCNI01000001.1"/>
</dbReference>
<reference evidence="5 6" key="1">
    <citation type="submission" date="2019-05" db="EMBL/GenBank/DDBJ databases">
        <title>Flagellimonas sp. AsT0115, sp. nov., isolated from a marine red algae, Asparagopsis taxiformis.</title>
        <authorList>
            <person name="Kim J."/>
            <person name="Jeong S.E."/>
            <person name="Jeon C.O."/>
        </authorList>
    </citation>
    <scope>NUCLEOTIDE SEQUENCE [LARGE SCALE GENOMIC DNA]</scope>
    <source>
        <strain evidence="5 6">AsT0115</strain>
    </source>
</reference>
<evidence type="ECO:0000313" key="5">
    <source>
        <dbReference type="EMBL" id="TMU56157.1"/>
    </source>
</evidence>
<dbReference type="CDD" id="cd06267">
    <property type="entry name" value="PBP1_LacI_sugar_binding-like"/>
    <property type="match status" value="1"/>
</dbReference>
<dbReference type="Pfam" id="PF00356">
    <property type="entry name" value="LacI"/>
    <property type="match status" value="1"/>
</dbReference>
<dbReference type="PROSITE" id="PS50932">
    <property type="entry name" value="HTH_LACI_2"/>
    <property type="match status" value="1"/>
</dbReference>
<evidence type="ECO:0000256" key="3">
    <source>
        <dbReference type="ARBA" id="ARBA00023163"/>
    </source>
</evidence>
<evidence type="ECO:0000259" key="4">
    <source>
        <dbReference type="PROSITE" id="PS50932"/>
    </source>
</evidence>